<dbReference type="Pfam" id="PF08020">
    <property type="entry name" value="DUF1706"/>
    <property type="match status" value="1"/>
</dbReference>
<protein>
    <submittedName>
        <fullName evidence="1">ClbS/DfsB family four-helix bundle protein</fullName>
    </submittedName>
</protein>
<reference evidence="1 2" key="1">
    <citation type="submission" date="2023-03" db="EMBL/GenBank/DDBJ databases">
        <title>Draft assemblies of triclosan tolerant bacteria isolated from returned activated sludge.</title>
        <authorList>
            <person name="Van Hamelsveld S."/>
        </authorList>
    </citation>
    <scope>NUCLEOTIDE SEQUENCE [LARGE SCALE GENOMIC DNA]</scope>
    <source>
        <strain evidence="1 2">GW210010_S58</strain>
    </source>
</reference>
<name>A0ABT6B2Z6_9BURK</name>
<accession>A0ABT6B2Z6</accession>
<gene>
    <name evidence="1" type="ORF">P3W85_40830</name>
</gene>
<organism evidence="1 2">
    <name type="scientific">Cupriavidus basilensis</name>
    <dbReference type="NCBI Taxonomy" id="68895"/>
    <lineage>
        <taxon>Bacteria</taxon>
        <taxon>Pseudomonadati</taxon>
        <taxon>Pseudomonadota</taxon>
        <taxon>Betaproteobacteria</taxon>
        <taxon>Burkholderiales</taxon>
        <taxon>Burkholderiaceae</taxon>
        <taxon>Cupriavidus</taxon>
    </lineage>
</organism>
<proteinExistence type="predicted"/>
<dbReference type="PANTHER" id="PTHR40658:SF3">
    <property type="entry name" value="CLBS_DFSB FAMILY FOUR-HELIX BUNDLE PROTEIN"/>
    <property type="match status" value="1"/>
</dbReference>
<keyword evidence="2" id="KW-1185">Reference proteome</keyword>
<dbReference type="InterPro" id="IPR034660">
    <property type="entry name" value="DinB/YfiT-like"/>
</dbReference>
<dbReference type="RefSeq" id="WP_017227507.1">
    <property type="nucleotide sequence ID" value="NZ_JARJLM010000662.1"/>
</dbReference>
<dbReference type="PANTHER" id="PTHR40658">
    <property type="match status" value="1"/>
</dbReference>
<dbReference type="InterPro" id="IPR012550">
    <property type="entry name" value="DUF1706"/>
</dbReference>
<comment type="caution">
    <text evidence="1">The sequence shown here is derived from an EMBL/GenBank/DDBJ whole genome shotgun (WGS) entry which is preliminary data.</text>
</comment>
<evidence type="ECO:0000313" key="2">
    <source>
        <dbReference type="Proteomes" id="UP001216674"/>
    </source>
</evidence>
<dbReference type="Gene3D" id="1.20.120.450">
    <property type="entry name" value="dinb family like domain"/>
    <property type="match status" value="1"/>
</dbReference>
<sequence>MTIPTNREQLLTAIQHNYARLTAELDTVPAALASERTLEGHAKGTHMSVCELVSYLIGWNALVLRWTSRHAQGLEVDFPETGFKWNELGKLAQKFYADYAGLPYPELLARLAGANARIVALVKAHDDASLYGQPWYGKYTLGRMIQFNTSSPYENARARLRKWRAAQPR</sequence>
<dbReference type="PIRSF" id="PIRSF031551">
    <property type="entry name" value="DUF1706"/>
    <property type="match status" value="1"/>
</dbReference>
<dbReference type="SUPFAM" id="SSF109854">
    <property type="entry name" value="DinB/YfiT-like putative metalloenzymes"/>
    <property type="match status" value="1"/>
</dbReference>
<evidence type="ECO:0000313" key="1">
    <source>
        <dbReference type="EMBL" id="MDF3839240.1"/>
    </source>
</evidence>
<dbReference type="EMBL" id="JARJLM010000662">
    <property type="protein sequence ID" value="MDF3839240.1"/>
    <property type="molecule type" value="Genomic_DNA"/>
</dbReference>
<dbReference type="Proteomes" id="UP001216674">
    <property type="component" value="Unassembled WGS sequence"/>
</dbReference>